<evidence type="ECO:0000256" key="1">
    <source>
        <dbReference type="ARBA" id="ARBA00004323"/>
    </source>
</evidence>
<dbReference type="Pfam" id="PF03016">
    <property type="entry name" value="Exostosin_GT47"/>
    <property type="match status" value="1"/>
</dbReference>
<dbReference type="GO" id="GO:0000139">
    <property type="term" value="C:Golgi membrane"/>
    <property type="evidence" value="ECO:0007669"/>
    <property type="project" value="UniProtKB-SubCell"/>
</dbReference>
<evidence type="ECO:0000313" key="9">
    <source>
        <dbReference type="RefSeq" id="XP_022158186.1"/>
    </source>
</evidence>
<organism evidence="8 9">
    <name type="scientific">Momordica charantia</name>
    <name type="common">Bitter gourd</name>
    <name type="synonym">Balsam pear</name>
    <dbReference type="NCBI Taxonomy" id="3673"/>
    <lineage>
        <taxon>Eukaryota</taxon>
        <taxon>Viridiplantae</taxon>
        <taxon>Streptophyta</taxon>
        <taxon>Embryophyta</taxon>
        <taxon>Tracheophyta</taxon>
        <taxon>Spermatophyta</taxon>
        <taxon>Magnoliopsida</taxon>
        <taxon>eudicotyledons</taxon>
        <taxon>Gunneridae</taxon>
        <taxon>Pentapetalae</taxon>
        <taxon>rosids</taxon>
        <taxon>fabids</taxon>
        <taxon>Cucurbitales</taxon>
        <taxon>Cucurbitaceae</taxon>
        <taxon>Momordiceae</taxon>
        <taxon>Momordica</taxon>
    </lineage>
</organism>
<evidence type="ECO:0000259" key="7">
    <source>
        <dbReference type="Pfam" id="PF03016"/>
    </source>
</evidence>
<dbReference type="GeneID" id="111024720"/>
<keyword evidence="8" id="KW-1185">Reference proteome</keyword>
<accession>A0A6J1E088</accession>
<proteinExistence type="inferred from homology"/>
<dbReference type="GO" id="GO:0016757">
    <property type="term" value="F:glycosyltransferase activity"/>
    <property type="evidence" value="ECO:0007669"/>
    <property type="project" value="UniProtKB-KW"/>
</dbReference>
<dbReference type="KEGG" id="mcha:111024720"/>
<gene>
    <name evidence="9" type="primary">LOC111024720</name>
</gene>
<keyword evidence="4" id="KW-0735">Signal-anchor</keyword>
<sequence>MRGRNLGSSSSMSISMSAHIQRSNRSPLLLFTLSLLAISVLFILVSLSPSNPNPPPFRDPISSHKPPETSFVTSLEDFLAYKAPKSPPLRDDTAPEDGDVEDAPRRLDEAISEAEMGRAVGDPYYPLGSPVRVYVYDMPWKFTYDLLWLFRNTYRETSNLTSNGSPVHRLIEQHSIDYWLWADLIAPESERLLKGVVRVHRQEEADLFYIPFFTTISFFLLEKQQCKALYREALKWVTDQPAWKRSEGRDHILPVHHPWSFKTVRKSMKNAIWLLPDMDSTGNWYKPGQVYLEKDLILPYVPNVDLCDSKCLSDAQSERSKLLFFRGRLKRNAGGKIRSKLVGELSGADGVVIEEGTAGEGGKAAAQAGMRKSIFCLNPAGDTPSSARLFDAIVSGCIPVIVSDELELPFEGILDYRKIALFVSSSGALKAGWLLTYLRSVSAADIRRLQQNLAKLSRHFLYSSPAQPMGPEDLAWKMIAGKLVNIKLHTRRSQRVVKESRSICTCDCRRANFSTSTSPSL</sequence>
<comment type="similarity">
    <text evidence="2">Belongs to the glycosyltransferase 47 family.</text>
</comment>
<dbReference type="OrthoDB" id="1924787at2759"/>
<evidence type="ECO:0000256" key="3">
    <source>
        <dbReference type="ARBA" id="ARBA00022676"/>
    </source>
</evidence>
<dbReference type="Proteomes" id="UP000504603">
    <property type="component" value="Unplaced"/>
</dbReference>
<dbReference type="RefSeq" id="XP_022158186.1">
    <property type="nucleotide sequence ID" value="XM_022302494.1"/>
</dbReference>
<comment type="subcellular location">
    <subcellularLocation>
        <location evidence="1">Golgi apparatus membrane</location>
        <topology evidence="1">Single-pass type II membrane protein</topology>
    </subcellularLocation>
</comment>
<reference evidence="9" key="1">
    <citation type="submission" date="2025-08" db="UniProtKB">
        <authorList>
            <consortium name="RefSeq"/>
        </authorList>
    </citation>
    <scope>IDENTIFICATION</scope>
    <source>
        <strain evidence="9">OHB3-1</strain>
    </source>
</reference>
<evidence type="ECO:0000256" key="2">
    <source>
        <dbReference type="ARBA" id="ARBA00010271"/>
    </source>
</evidence>
<evidence type="ECO:0000256" key="6">
    <source>
        <dbReference type="SAM" id="MobiDB-lite"/>
    </source>
</evidence>
<feature type="domain" description="Exostosin GT47" evidence="7">
    <location>
        <begin position="129"/>
        <end position="437"/>
    </location>
</feature>
<dbReference type="PANTHER" id="PTHR11062:SF184">
    <property type="entry name" value="EXOSTOSIN FAMILY PROTEIN"/>
    <property type="match status" value="1"/>
</dbReference>
<dbReference type="PANTHER" id="PTHR11062">
    <property type="entry name" value="EXOSTOSIN HEPARAN SULFATE GLYCOSYLTRANSFERASE -RELATED"/>
    <property type="match status" value="1"/>
</dbReference>
<keyword evidence="3" id="KW-0808">Transferase</keyword>
<name>A0A6J1E088_MOMCH</name>
<dbReference type="InterPro" id="IPR040911">
    <property type="entry name" value="Exostosin_GT47"/>
</dbReference>
<keyword evidence="4" id="KW-0812">Transmembrane</keyword>
<protein>
    <submittedName>
        <fullName evidence="9">Probable arabinosyltransferase ARAD1</fullName>
    </submittedName>
</protein>
<evidence type="ECO:0000256" key="5">
    <source>
        <dbReference type="ARBA" id="ARBA00023034"/>
    </source>
</evidence>
<keyword evidence="3" id="KW-0328">Glycosyltransferase</keyword>
<dbReference type="AlphaFoldDB" id="A0A6J1E088"/>
<evidence type="ECO:0000256" key="4">
    <source>
        <dbReference type="ARBA" id="ARBA00022968"/>
    </source>
</evidence>
<feature type="region of interest" description="Disordered" evidence="6">
    <location>
        <begin position="83"/>
        <end position="103"/>
    </location>
</feature>
<dbReference type="InterPro" id="IPR004263">
    <property type="entry name" value="Exostosin"/>
</dbReference>
<keyword evidence="5" id="KW-0333">Golgi apparatus</keyword>
<evidence type="ECO:0000313" key="8">
    <source>
        <dbReference type="Proteomes" id="UP000504603"/>
    </source>
</evidence>